<dbReference type="RefSeq" id="WP_218194069.1">
    <property type="nucleotide sequence ID" value="NZ_CP054597.1"/>
</dbReference>
<dbReference type="GO" id="GO:0032259">
    <property type="term" value="P:methylation"/>
    <property type="evidence" value="ECO:0007669"/>
    <property type="project" value="UniProtKB-KW"/>
</dbReference>
<proteinExistence type="inferred from homology"/>
<sequence>MTTTINESEIIKFTKISDQWWNKKGSFSLLHKINPLRVCYVANYLNNIFTQLSSLSLLDIGCGGGIFSESMSRLGIDVCGIDPSQSNINIAKNHALKNNLQINYRCIDIYDLINTNECYDIIVVMEVIEHVNNLPIFIQNVCQLLKNNGVLFLSTLNKTIKSMIFAIIAAEYILHWLPQGTHKWQKFVKPSQIVNMLLQQNVIVQDITGISFNVIKNKWSLSRDISVNYILTAQKII</sequence>
<dbReference type="EMBL" id="CP089285">
    <property type="protein sequence ID" value="UTO56311.1"/>
    <property type="molecule type" value="Genomic_DNA"/>
</dbReference>
<dbReference type="Proteomes" id="UP001059985">
    <property type="component" value="Chromosome"/>
</dbReference>
<dbReference type="AlphaFoldDB" id="A0A9Q9BSB2"/>
<keyword evidence="2 4" id="KW-0808">Transferase</keyword>
<comment type="catalytic activity">
    <reaction evidence="4">
        <text>a 3-(all-trans-polyprenyl)benzene-1,2-diol + S-adenosyl-L-methionine = a 2-methoxy-6-(all-trans-polyprenyl)phenol + S-adenosyl-L-homocysteine + H(+)</text>
        <dbReference type="Rhea" id="RHEA:31411"/>
        <dbReference type="Rhea" id="RHEA-COMP:9550"/>
        <dbReference type="Rhea" id="RHEA-COMP:9551"/>
        <dbReference type="ChEBI" id="CHEBI:15378"/>
        <dbReference type="ChEBI" id="CHEBI:57856"/>
        <dbReference type="ChEBI" id="CHEBI:59789"/>
        <dbReference type="ChEBI" id="CHEBI:62729"/>
        <dbReference type="ChEBI" id="CHEBI:62731"/>
        <dbReference type="EC" id="2.1.1.222"/>
    </reaction>
</comment>
<comment type="catalytic activity">
    <reaction evidence="4">
        <text>a 3-demethylubiquinol + S-adenosyl-L-methionine = a ubiquinol + S-adenosyl-L-homocysteine + H(+)</text>
        <dbReference type="Rhea" id="RHEA:44380"/>
        <dbReference type="Rhea" id="RHEA-COMP:9566"/>
        <dbReference type="Rhea" id="RHEA-COMP:10914"/>
        <dbReference type="ChEBI" id="CHEBI:15378"/>
        <dbReference type="ChEBI" id="CHEBI:17976"/>
        <dbReference type="ChEBI" id="CHEBI:57856"/>
        <dbReference type="ChEBI" id="CHEBI:59789"/>
        <dbReference type="ChEBI" id="CHEBI:84422"/>
        <dbReference type="EC" id="2.1.1.64"/>
    </reaction>
</comment>
<dbReference type="NCBIfam" id="TIGR01983">
    <property type="entry name" value="UbiG"/>
    <property type="match status" value="1"/>
</dbReference>
<evidence type="ECO:0000313" key="8">
    <source>
        <dbReference type="Proteomes" id="UP001059985"/>
    </source>
</evidence>
<comment type="similarity">
    <text evidence="4">Belongs to the methyltransferase superfamily. UbiG/COQ3 family.</text>
</comment>
<evidence type="ECO:0000313" key="5">
    <source>
        <dbReference type="EMBL" id="UTO55392.1"/>
    </source>
</evidence>
<keyword evidence="4" id="KW-0831">Ubiquinone biosynthesis</keyword>
<feature type="binding site" evidence="4">
    <location>
        <position position="61"/>
    </location>
    <ligand>
        <name>S-adenosyl-L-methionine</name>
        <dbReference type="ChEBI" id="CHEBI:59789"/>
    </ligand>
</feature>
<dbReference type="GO" id="GO:0010420">
    <property type="term" value="F:polyprenyldihydroxybenzoate methyltransferase activity"/>
    <property type="evidence" value="ECO:0007669"/>
    <property type="project" value="InterPro"/>
</dbReference>
<comment type="function">
    <text evidence="4">O-methyltransferase that catalyzes the 2 O-methylation steps in the ubiquinone biosynthetic pathway.</text>
</comment>
<evidence type="ECO:0000313" key="7">
    <source>
        <dbReference type="Proteomes" id="UP001059822"/>
    </source>
</evidence>
<evidence type="ECO:0000313" key="6">
    <source>
        <dbReference type="EMBL" id="UTO56311.1"/>
    </source>
</evidence>
<evidence type="ECO:0000256" key="4">
    <source>
        <dbReference type="HAMAP-Rule" id="MF_00472"/>
    </source>
</evidence>
<organism evidence="5 7">
    <name type="scientific">Neoehrlichia mikurensis</name>
    <dbReference type="NCBI Taxonomy" id="89586"/>
    <lineage>
        <taxon>Bacteria</taxon>
        <taxon>Pseudomonadati</taxon>
        <taxon>Pseudomonadota</taxon>
        <taxon>Alphaproteobacteria</taxon>
        <taxon>Rickettsiales</taxon>
        <taxon>Anaplasmataceae</taxon>
        <taxon>Candidatus Neoehrlichia</taxon>
    </lineage>
</organism>
<dbReference type="CDD" id="cd02440">
    <property type="entry name" value="AdoMet_MTases"/>
    <property type="match status" value="1"/>
</dbReference>
<evidence type="ECO:0000256" key="3">
    <source>
        <dbReference type="ARBA" id="ARBA00022691"/>
    </source>
</evidence>
<accession>A0A9Q9BSB2</accession>
<dbReference type="HAMAP" id="MF_00472">
    <property type="entry name" value="UbiG"/>
    <property type="match status" value="1"/>
</dbReference>
<keyword evidence="3 4" id="KW-0949">S-adenosyl-L-methionine</keyword>
<dbReference type="Pfam" id="PF13489">
    <property type="entry name" value="Methyltransf_23"/>
    <property type="match status" value="1"/>
</dbReference>
<keyword evidence="8" id="KW-1185">Reference proteome</keyword>
<evidence type="ECO:0000256" key="1">
    <source>
        <dbReference type="ARBA" id="ARBA00022603"/>
    </source>
</evidence>
<dbReference type="GO" id="GO:0102208">
    <property type="term" value="F:2-polyprenyl-6-hydroxyphenol methylase activity"/>
    <property type="evidence" value="ECO:0007669"/>
    <property type="project" value="UniProtKB-EC"/>
</dbReference>
<dbReference type="Proteomes" id="UP001059822">
    <property type="component" value="Chromosome"/>
</dbReference>
<protein>
    <recommendedName>
        <fullName evidence="4">Ubiquinone biosynthesis O-methyltransferase</fullName>
    </recommendedName>
    <alternativeName>
        <fullName evidence="4">2-polyprenyl-6-hydroxyphenol methylase</fullName>
        <ecNumber evidence="4">2.1.1.222</ecNumber>
    </alternativeName>
    <alternativeName>
        <fullName evidence="4">3-demethylubiquinone 3-O-methyltransferase</fullName>
        <ecNumber evidence="4">2.1.1.64</ecNumber>
    </alternativeName>
</protein>
<keyword evidence="1 4" id="KW-0489">Methyltransferase</keyword>
<reference evidence="5" key="1">
    <citation type="journal article" date="2022" name="Microorganisms">
        <title>Assembly and Comparison of Ca. Neoehrlichia mikurensis Genomes.</title>
        <authorList>
            <person name="Azagi T."/>
            <person name="Dirks R.P."/>
            <person name="Yebra-Pimentel E.S."/>
            <person name="Schaap P.J."/>
            <person name="Koehorst J.J."/>
            <person name="Esser H.J."/>
            <person name="Sprong H."/>
        </authorList>
    </citation>
    <scope>NUCLEOTIDE SEQUENCE</scope>
    <source>
        <strain evidence="6">18-2804</strain>
        <strain evidence="5">18-2837</strain>
    </source>
</reference>
<dbReference type="GO" id="GO:0061542">
    <property type="term" value="F:3-demethylubiquinol 3-O-methyltransferase activity"/>
    <property type="evidence" value="ECO:0007669"/>
    <property type="project" value="UniProtKB-UniRule"/>
</dbReference>
<dbReference type="EC" id="2.1.1.64" evidence="4"/>
<gene>
    <name evidence="4 5" type="primary">ubiG</name>
    <name evidence="6" type="ORF">LUA81_04380</name>
    <name evidence="5" type="ORF">LUA82_04430</name>
</gene>
<comment type="pathway">
    <text evidence="4">Cofactor biosynthesis; ubiquinone biosynthesis.</text>
</comment>
<dbReference type="PANTHER" id="PTHR43464:SF19">
    <property type="entry name" value="UBIQUINONE BIOSYNTHESIS O-METHYLTRANSFERASE, MITOCHONDRIAL"/>
    <property type="match status" value="1"/>
</dbReference>
<feature type="binding site" evidence="4">
    <location>
        <position position="37"/>
    </location>
    <ligand>
        <name>S-adenosyl-L-methionine</name>
        <dbReference type="ChEBI" id="CHEBI:59789"/>
    </ligand>
</feature>
<dbReference type="EC" id="2.1.1.222" evidence="4"/>
<dbReference type="InterPro" id="IPR010233">
    <property type="entry name" value="UbiG_MeTrfase"/>
</dbReference>
<dbReference type="EMBL" id="CP089286">
    <property type="protein sequence ID" value="UTO55392.1"/>
    <property type="molecule type" value="Genomic_DNA"/>
</dbReference>
<dbReference type="PANTHER" id="PTHR43464">
    <property type="entry name" value="METHYLTRANSFERASE"/>
    <property type="match status" value="1"/>
</dbReference>
<feature type="binding site" evidence="4">
    <location>
        <position position="125"/>
    </location>
    <ligand>
        <name>S-adenosyl-L-methionine</name>
        <dbReference type="ChEBI" id="CHEBI:59789"/>
    </ligand>
</feature>
<evidence type="ECO:0000256" key="2">
    <source>
        <dbReference type="ARBA" id="ARBA00022679"/>
    </source>
</evidence>
<name>A0A9Q9BSB2_9RICK</name>
<feature type="binding site" evidence="4">
    <location>
        <position position="82"/>
    </location>
    <ligand>
        <name>S-adenosyl-L-methionine</name>
        <dbReference type="ChEBI" id="CHEBI:59789"/>
    </ligand>
</feature>